<sequence>MPDERGTIAPLAVTAVLLLFGVLAFSVDQGIACAAKVRQENAVDAARDACFDASFALMAKNADDPGLAVAHRVAETLRADGFFGAVTVWFFEVPKEELPDSRRVWGMAVQLQEQVPTVFARGFGIESLPVASKRVVVAEPFAGSVVWRPDGSGGEVFELATGADSTALLRGRFDRLDDGPAELDREVRAAVAAAGGLAERKEP</sequence>
<evidence type="ECO:0000313" key="1">
    <source>
        <dbReference type="EMBL" id="MSA96062.1"/>
    </source>
</evidence>
<reference evidence="2" key="3">
    <citation type="journal article" date="2019" name="Microbiol. Resour. Announc.">
        <title>Draft Genome Sequences of Type Strains of Gordonibacter faecihominis, Paraeggerthella hongkongensis, Parvibacter caecicola,Slackia equolifaciens, Slackia faecicanis, and Slackia isoflavoniconvertens.</title>
        <authorList>
            <person name="Danylec N."/>
            <person name="Stoll D.A."/>
            <person name="Dotsch A."/>
            <person name="Huch M."/>
        </authorList>
    </citation>
    <scope>NUCLEOTIDE SEQUENCE</scope>
    <source>
        <strain evidence="2">DSM 27213</strain>
    </source>
</reference>
<dbReference type="Proteomes" id="UP000285258">
    <property type="component" value="Unassembled WGS sequence"/>
</dbReference>
<reference evidence="3" key="1">
    <citation type="submission" date="2018-05" db="EMBL/GenBank/DDBJ databases">
        <title>Genome Sequencing of selected type strains of the family Eggerthellaceae.</title>
        <authorList>
            <person name="Danylec N."/>
            <person name="Stoll D.A."/>
            <person name="Doetsch A."/>
            <person name="Huch M."/>
        </authorList>
    </citation>
    <scope>NUCLEOTIDE SEQUENCE [LARGE SCALE GENOMIC DNA]</scope>
    <source>
        <strain evidence="3">DSM 27213</strain>
    </source>
</reference>
<dbReference type="Proteomes" id="UP000462865">
    <property type="component" value="Unassembled WGS sequence"/>
</dbReference>
<gene>
    <name evidence="2" type="ORF">DMP12_01910</name>
    <name evidence="1" type="ORF">GKG38_13565</name>
</gene>
<dbReference type="EMBL" id="WKZA01000096">
    <property type="protein sequence ID" value="MSA96062.1"/>
    <property type="molecule type" value="Genomic_DNA"/>
</dbReference>
<reference evidence="2" key="2">
    <citation type="journal article" date="2019" name="Int. J. Syst. Evol. Microbiol.">
        <title>Gordonibacter faecihominis is a later heterotypic synonym of Gordonibacter urolithinfaciens.</title>
        <authorList>
            <person name="Danylec N."/>
            <person name="Stoll D.A."/>
            <person name="Huch M."/>
        </authorList>
    </citation>
    <scope>NUCLEOTIDE SEQUENCE</scope>
    <source>
        <strain evidence="2">DSM 27213</strain>
    </source>
</reference>
<name>A0A423UND1_9ACTN</name>
<proteinExistence type="predicted"/>
<organism evidence="2 3">
    <name type="scientific">Gordonibacter urolithinfaciens</name>
    <dbReference type="NCBI Taxonomy" id="1335613"/>
    <lineage>
        <taxon>Bacteria</taxon>
        <taxon>Bacillati</taxon>
        <taxon>Actinomycetota</taxon>
        <taxon>Coriobacteriia</taxon>
        <taxon>Eggerthellales</taxon>
        <taxon>Eggerthellaceae</taxon>
        <taxon>Gordonibacter</taxon>
    </lineage>
</organism>
<dbReference type="EMBL" id="QIBW01000002">
    <property type="protein sequence ID" value="ROT91692.1"/>
    <property type="molecule type" value="Genomic_DNA"/>
</dbReference>
<comment type="caution">
    <text evidence="2">The sequence shown here is derived from an EMBL/GenBank/DDBJ whole genome shotgun (WGS) entry which is preliminary data.</text>
</comment>
<evidence type="ECO:0000313" key="4">
    <source>
        <dbReference type="Proteomes" id="UP000462865"/>
    </source>
</evidence>
<accession>A0A423UND1</accession>
<evidence type="ECO:0000313" key="3">
    <source>
        <dbReference type="Proteomes" id="UP000285258"/>
    </source>
</evidence>
<evidence type="ECO:0000313" key="2">
    <source>
        <dbReference type="EMBL" id="ROT91692.1"/>
    </source>
</evidence>
<protein>
    <submittedName>
        <fullName evidence="2">Uncharacterized protein</fullName>
    </submittedName>
</protein>
<reference evidence="1 4" key="4">
    <citation type="journal article" date="2019" name="Nat. Med.">
        <title>A library of human gut bacterial isolates paired with longitudinal multiomics data enables mechanistic microbiome research.</title>
        <authorList>
            <person name="Poyet M."/>
            <person name="Groussin M."/>
            <person name="Gibbons S.M."/>
            <person name="Avila-Pacheco J."/>
            <person name="Jiang X."/>
            <person name="Kearney S.M."/>
            <person name="Perrotta A.R."/>
            <person name="Berdy B."/>
            <person name="Zhao S."/>
            <person name="Lieberman T.D."/>
            <person name="Swanson P.K."/>
            <person name="Smith M."/>
            <person name="Roesemann S."/>
            <person name="Alexander J.E."/>
            <person name="Rich S.A."/>
            <person name="Livny J."/>
            <person name="Vlamakis H."/>
            <person name="Clish C."/>
            <person name="Bullock K."/>
            <person name="Deik A."/>
            <person name="Scott J."/>
            <person name="Pierce K.A."/>
            <person name="Xavier R.J."/>
            <person name="Alm E.J."/>
        </authorList>
    </citation>
    <scope>NUCLEOTIDE SEQUENCE [LARGE SCALE GENOMIC DNA]</scope>
    <source>
        <strain evidence="1 4">BIOML-A1</strain>
    </source>
</reference>
<dbReference type="AlphaFoldDB" id="A0A423UND1"/>